<organism evidence="6 7">
    <name type="scientific">Parathielavia appendiculata</name>
    <dbReference type="NCBI Taxonomy" id="2587402"/>
    <lineage>
        <taxon>Eukaryota</taxon>
        <taxon>Fungi</taxon>
        <taxon>Dikarya</taxon>
        <taxon>Ascomycota</taxon>
        <taxon>Pezizomycotina</taxon>
        <taxon>Sordariomycetes</taxon>
        <taxon>Sordariomycetidae</taxon>
        <taxon>Sordariales</taxon>
        <taxon>Chaetomiaceae</taxon>
        <taxon>Parathielavia</taxon>
    </lineage>
</organism>
<evidence type="ECO:0000256" key="2">
    <source>
        <dbReference type="ARBA" id="ARBA00007175"/>
    </source>
</evidence>
<dbReference type="InterPro" id="IPR019186">
    <property type="entry name" value="Nucleolar_protein_12"/>
</dbReference>
<evidence type="ECO:0000256" key="4">
    <source>
        <dbReference type="ARBA" id="ARBA00023242"/>
    </source>
</evidence>
<comment type="similarity">
    <text evidence="2">Belongs to the RRP17 family.</text>
</comment>
<comment type="subcellular location">
    <subcellularLocation>
        <location evidence="1">Nucleus</location>
        <location evidence="1">Nucleolus</location>
    </subcellularLocation>
</comment>
<dbReference type="EMBL" id="MU853231">
    <property type="protein sequence ID" value="KAK4122246.1"/>
    <property type="molecule type" value="Genomic_DNA"/>
</dbReference>
<feature type="compositionally biased region" description="Basic and acidic residues" evidence="5">
    <location>
        <begin position="176"/>
        <end position="189"/>
    </location>
</feature>
<keyword evidence="4" id="KW-0539">Nucleus</keyword>
<dbReference type="Pfam" id="PF09805">
    <property type="entry name" value="Nop25"/>
    <property type="match status" value="1"/>
</dbReference>
<evidence type="ECO:0000313" key="6">
    <source>
        <dbReference type="EMBL" id="KAK4122246.1"/>
    </source>
</evidence>
<evidence type="ECO:0000313" key="7">
    <source>
        <dbReference type="Proteomes" id="UP001302602"/>
    </source>
</evidence>
<accession>A0AAN6TY40</accession>
<reference evidence="6" key="1">
    <citation type="journal article" date="2023" name="Mol. Phylogenet. Evol.">
        <title>Genome-scale phylogeny and comparative genomics of the fungal order Sordariales.</title>
        <authorList>
            <person name="Hensen N."/>
            <person name="Bonometti L."/>
            <person name="Westerberg I."/>
            <person name="Brannstrom I.O."/>
            <person name="Guillou S."/>
            <person name="Cros-Aarteil S."/>
            <person name="Calhoun S."/>
            <person name="Haridas S."/>
            <person name="Kuo A."/>
            <person name="Mondo S."/>
            <person name="Pangilinan J."/>
            <person name="Riley R."/>
            <person name="LaButti K."/>
            <person name="Andreopoulos B."/>
            <person name="Lipzen A."/>
            <person name="Chen C."/>
            <person name="Yan M."/>
            <person name="Daum C."/>
            <person name="Ng V."/>
            <person name="Clum A."/>
            <person name="Steindorff A."/>
            <person name="Ohm R.A."/>
            <person name="Martin F."/>
            <person name="Silar P."/>
            <person name="Natvig D.O."/>
            <person name="Lalanne C."/>
            <person name="Gautier V."/>
            <person name="Ament-Velasquez S.L."/>
            <person name="Kruys A."/>
            <person name="Hutchinson M.I."/>
            <person name="Powell A.J."/>
            <person name="Barry K."/>
            <person name="Miller A.N."/>
            <person name="Grigoriev I.V."/>
            <person name="Debuchy R."/>
            <person name="Gladieux P."/>
            <person name="Hiltunen Thoren M."/>
            <person name="Johannesson H."/>
        </authorList>
    </citation>
    <scope>NUCLEOTIDE SEQUENCE</scope>
    <source>
        <strain evidence="6">CBS 731.68</strain>
    </source>
</reference>
<feature type="region of interest" description="Disordered" evidence="5">
    <location>
        <begin position="90"/>
        <end position="219"/>
    </location>
</feature>
<dbReference type="RefSeq" id="XP_062646017.1">
    <property type="nucleotide sequence ID" value="XM_062789140.1"/>
</dbReference>
<dbReference type="PANTHER" id="PTHR14577:SF0">
    <property type="entry name" value="NUCLEOLAR PROTEIN 12"/>
    <property type="match status" value="1"/>
</dbReference>
<evidence type="ECO:0000256" key="5">
    <source>
        <dbReference type="SAM" id="MobiDB-lite"/>
    </source>
</evidence>
<comment type="caution">
    <text evidence="6">The sequence shown here is derived from an EMBL/GenBank/DDBJ whole genome shotgun (WGS) entry which is preliminary data.</text>
</comment>
<dbReference type="Proteomes" id="UP001302602">
    <property type="component" value="Unassembled WGS sequence"/>
</dbReference>
<feature type="region of interest" description="Disordered" evidence="5">
    <location>
        <begin position="1"/>
        <end position="20"/>
    </location>
</feature>
<dbReference type="PANTHER" id="PTHR14577">
    <property type="entry name" value="NUCLEOLAR PROTEIN 12"/>
    <property type="match status" value="1"/>
</dbReference>
<feature type="compositionally biased region" description="Basic and acidic residues" evidence="5">
    <location>
        <begin position="150"/>
        <end position="162"/>
    </location>
</feature>
<feature type="compositionally biased region" description="Basic and acidic residues" evidence="5">
    <location>
        <begin position="196"/>
        <end position="209"/>
    </location>
</feature>
<evidence type="ECO:0000256" key="3">
    <source>
        <dbReference type="ARBA" id="ARBA00023054"/>
    </source>
</evidence>
<evidence type="ECO:0008006" key="8">
    <source>
        <dbReference type="Google" id="ProtNLM"/>
    </source>
</evidence>
<feature type="compositionally biased region" description="Basic residues" evidence="5">
    <location>
        <begin position="210"/>
        <end position="219"/>
    </location>
</feature>
<keyword evidence="3" id="KW-0175">Coiled coil</keyword>
<dbReference type="AlphaFoldDB" id="A0AAN6TY40"/>
<dbReference type="GO" id="GO:0019843">
    <property type="term" value="F:rRNA binding"/>
    <property type="evidence" value="ECO:0007669"/>
    <property type="project" value="TreeGrafter"/>
</dbReference>
<dbReference type="GeneID" id="87825910"/>
<feature type="compositionally biased region" description="Basic and acidic residues" evidence="5">
    <location>
        <begin position="90"/>
        <end position="99"/>
    </location>
</feature>
<dbReference type="GO" id="GO:0005730">
    <property type="term" value="C:nucleolus"/>
    <property type="evidence" value="ECO:0007669"/>
    <property type="project" value="UniProtKB-SubCell"/>
</dbReference>
<keyword evidence="7" id="KW-1185">Reference proteome</keyword>
<protein>
    <recommendedName>
        <fullName evidence="8">Ribosomal RNA-processing protein 17</fullName>
    </recommendedName>
</protein>
<sequence>MFAQPRIRKSALLPPPKKRKTVHTIEEITFDKDARAEYLTGFHKRKQARIKHAQEVAEQKARQERIEMRKQIREERKQAVEEHVQAINKILREAEHAGTDEQNQNSSEDEWGGLSDTDVVAEAPIDVEEEYIDEDKYTTVTVEAVNVYRDGLHKPEPERSSEDEGPEPGHGGVEQDQEKAKGSKRPKDPTKKKKFRYENKFEREAEARKQKAKRRKRVA</sequence>
<proteinExistence type="inferred from homology"/>
<evidence type="ECO:0000256" key="1">
    <source>
        <dbReference type="ARBA" id="ARBA00004604"/>
    </source>
</evidence>
<gene>
    <name evidence="6" type="ORF">N657DRAFT_575918</name>
</gene>
<reference evidence="6" key="2">
    <citation type="submission" date="2023-05" db="EMBL/GenBank/DDBJ databases">
        <authorList>
            <consortium name="Lawrence Berkeley National Laboratory"/>
            <person name="Steindorff A."/>
            <person name="Hensen N."/>
            <person name="Bonometti L."/>
            <person name="Westerberg I."/>
            <person name="Brannstrom I.O."/>
            <person name="Guillou S."/>
            <person name="Cros-Aarteil S."/>
            <person name="Calhoun S."/>
            <person name="Haridas S."/>
            <person name="Kuo A."/>
            <person name="Mondo S."/>
            <person name="Pangilinan J."/>
            <person name="Riley R."/>
            <person name="Labutti K."/>
            <person name="Andreopoulos B."/>
            <person name="Lipzen A."/>
            <person name="Chen C."/>
            <person name="Yanf M."/>
            <person name="Daum C."/>
            <person name="Ng V."/>
            <person name="Clum A."/>
            <person name="Ohm R."/>
            <person name="Martin F."/>
            <person name="Silar P."/>
            <person name="Natvig D."/>
            <person name="Lalanne C."/>
            <person name="Gautier V."/>
            <person name="Ament-Velasquez S.L."/>
            <person name="Kruys A."/>
            <person name="Hutchinson M.I."/>
            <person name="Powell A.J."/>
            <person name="Barry K."/>
            <person name="Miller A.N."/>
            <person name="Grigoriev I.V."/>
            <person name="Debuchy R."/>
            <person name="Gladieux P."/>
            <person name="Thoren M.H."/>
            <person name="Johannesson H."/>
        </authorList>
    </citation>
    <scope>NUCLEOTIDE SEQUENCE</scope>
    <source>
        <strain evidence="6">CBS 731.68</strain>
    </source>
</reference>
<name>A0AAN6TY40_9PEZI</name>